<dbReference type="RefSeq" id="WP_217636922.1">
    <property type="nucleotide sequence ID" value="NZ_FNHB01000011.1"/>
</dbReference>
<accession>A0A1G9YG22</accession>
<proteinExistence type="predicted"/>
<feature type="domain" description="YheO-like" evidence="1">
    <location>
        <begin position="7"/>
        <end position="69"/>
    </location>
</feature>
<dbReference type="Pfam" id="PF08348">
    <property type="entry name" value="PAS_6"/>
    <property type="match status" value="1"/>
</dbReference>
<evidence type="ECO:0000313" key="2">
    <source>
        <dbReference type="EMBL" id="SDN07433.1"/>
    </source>
</evidence>
<dbReference type="InterPro" id="IPR013559">
    <property type="entry name" value="YheO"/>
</dbReference>
<dbReference type="PANTHER" id="PTHR35568:SF1">
    <property type="entry name" value="TRANSCRIPTIONAL REGULATOR DAUR"/>
    <property type="match status" value="1"/>
</dbReference>
<keyword evidence="3" id="KW-1185">Reference proteome</keyword>
<name>A0A1G9YG22_9FIRM</name>
<sequence length="76" mass="8423">MFKPSTLNLLAQLARGIARQFGNNCEIVVHDLSRRSIDNSIVIIENGHVTSRKAGDGPSHEVLEALKENPPDWMTI</sequence>
<dbReference type="InterPro" id="IPR039446">
    <property type="entry name" value="DauR-like"/>
</dbReference>
<evidence type="ECO:0000259" key="1">
    <source>
        <dbReference type="Pfam" id="PF08348"/>
    </source>
</evidence>
<protein>
    <submittedName>
        <fullName evidence="2">YheO-like PAS domain-containing protein</fullName>
    </submittedName>
</protein>
<organism evidence="2 3">
    <name type="scientific">Dendrosporobacter quercicolus</name>
    <dbReference type="NCBI Taxonomy" id="146817"/>
    <lineage>
        <taxon>Bacteria</taxon>
        <taxon>Bacillati</taxon>
        <taxon>Bacillota</taxon>
        <taxon>Negativicutes</taxon>
        <taxon>Selenomonadales</taxon>
        <taxon>Sporomusaceae</taxon>
        <taxon>Dendrosporobacter</taxon>
    </lineage>
</organism>
<dbReference type="STRING" id="146817.SAMN04488502_11176"/>
<evidence type="ECO:0000313" key="3">
    <source>
        <dbReference type="Proteomes" id="UP000214880"/>
    </source>
</evidence>
<reference evidence="2 3" key="1">
    <citation type="submission" date="2016-10" db="EMBL/GenBank/DDBJ databases">
        <authorList>
            <person name="de Groot N.N."/>
        </authorList>
    </citation>
    <scope>NUCLEOTIDE SEQUENCE [LARGE SCALE GENOMIC DNA]</scope>
    <source>
        <strain evidence="2 3">DSM 1736</strain>
    </source>
</reference>
<gene>
    <name evidence="2" type="ORF">SAMN04488502_11176</name>
</gene>
<dbReference type="Proteomes" id="UP000214880">
    <property type="component" value="Unassembled WGS sequence"/>
</dbReference>
<dbReference type="AlphaFoldDB" id="A0A1G9YG22"/>
<dbReference type="EMBL" id="FNHB01000011">
    <property type="protein sequence ID" value="SDN07433.1"/>
    <property type="molecule type" value="Genomic_DNA"/>
</dbReference>
<dbReference type="PANTHER" id="PTHR35568">
    <property type="entry name" value="TRANSCRIPTIONAL REGULATOR DAUR"/>
    <property type="match status" value="1"/>
</dbReference>